<dbReference type="InterPro" id="IPR056375">
    <property type="entry name" value="Idi_bact"/>
</dbReference>
<dbReference type="NCBIfam" id="NF002995">
    <property type="entry name" value="PRK03759.1"/>
    <property type="match status" value="1"/>
</dbReference>
<dbReference type="InterPro" id="IPR000086">
    <property type="entry name" value="NUDIX_hydrolase_dom"/>
</dbReference>
<dbReference type="Proteomes" id="UP000260680">
    <property type="component" value="Unassembled WGS sequence"/>
</dbReference>
<dbReference type="NCBIfam" id="TIGR02150">
    <property type="entry name" value="IPP_isom_1"/>
    <property type="match status" value="1"/>
</dbReference>
<name>A0A3E2N8P2_9FIRM</name>
<dbReference type="Gene3D" id="3.90.79.10">
    <property type="entry name" value="Nucleoside Triphosphate Pyrophosphohydrolase"/>
    <property type="match status" value="1"/>
</dbReference>
<organism evidence="13 14">
    <name type="scientific">Lacrimispora amygdalina</name>
    <dbReference type="NCBI Taxonomy" id="253257"/>
    <lineage>
        <taxon>Bacteria</taxon>
        <taxon>Bacillati</taxon>
        <taxon>Bacillota</taxon>
        <taxon>Clostridia</taxon>
        <taxon>Lachnospirales</taxon>
        <taxon>Lachnospiraceae</taxon>
        <taxon>Lacrimispora</taxon>
    </lineage>
</organism>
<evidence type="ECO:0000256" key="10">
    <source>
        <dbReference type="NCBIfam" id="TIGR02150"/>
    </source>
</evidence>
<keyword evidence="6" id="KW-0460">Magnesium</keyword>
<evidence type="ECO:0000256" key="1">
    <source>
        <dbReference type="ARBA" id="ARBA00004826"/>
    </source>
</evidence>
<keyword evidence="5" id="KW-0479">Metal-binding</keyword>
<dbReference type="PANTHER" id="PTHR10885:SF0">
    <property type="entry name" value="ISOPENTENYL-DIPHOSPHATE DELTA-ISOMERASE"/>
    <property type="match status" value="1"/>
</dbReference>
<evidence type="ECO:0000256" key="9">
    <source>
        <dbReference type="ARBA" id="ARBA00023235"/>
    </source>
</evidence>
<dbReference type="UniPathway" id="UPA00059">
    <property type="reaction ID" value="UER00104"/>
</dbReference>
<dbReference type="InterPro" id="IPR015797">
    <property type="entry name" value="NUDIX_hydrolase-like_dom_sf"/>
</dbReference>
<evidence type="ECO:0000256" key="2">
    <source>
        <dbReference type="ARBA" id="ARBA00007579"/>
    </source>
</evidence>
<keyword evidence="9 13" id="KW-0413">Isomerase</keyword>
<evidence type="ECO:0000259" key="12">
    <source>
        <dbReference type="PROSITE" id="PS51462"/>
    </source>
</evidence>
<evidence type="ECO:0000256" key="7">
    <source>
        <dbReference type="ARBA" id="ARBA00023211"/>
    </source>
</evidence>
<protein>
    <recommendedName>
        <fullName evidence="3 10">Isopentenyl-diphosphate delta-isomerase</fullName>
        <ecNumber evidence="3 10">5.3.3.2</ecNumber>
    </recommendedName>
</protein>
<dbReference type="Pfam" id="PF00293">
    <property type="entry name" value="NUDIX"/>
    <property type="match status" value="1"/>
</dbReference>
<gene>
    <name evidence="13" type="ORF">DS742_18685</name>
</gene>
<sequence length="175" mass="20321">MMDHLICVDILDREIGEATKEECHQKGLLHRAFSVFLYHEGKLLLQRRALEKYHSGGLWTNACCSHPRSQETLEEAVERRLYQELGVACSCEEAGSFVYYHKFHQNMFEYEYDHIFIGQYSGEISPDPNEVMDLKWMEIADLSESMLQNPERYTVWFLTAAPIVIEKLKGGKEPG</sequence>
<keyword evidence="8" id="KW-0414">Isoprene biosynthesis</keyword>
<dbReference type="CDD" id="cd02885">
    <property type="entry name" value="NUDIX_IPP_Isomerase"/>
    <property type="match status" value="1"/>
</dbReference>
<keyword evidence="7" id="KW-0464">Manganese</keyword>
<evidence type="ECO:0000313" key="14">
    <source>
        <dbReference type="Proteomes" id="UP000260680"/>
    </source>
</evidence>
<feature type="active site" evidence="11">
    <location>
        <position position="64"/>
    </location>
</feature>
<evidence type="ECO:0000256" key="3">
    <source>
        <dbReference type="ARBA" id="ARBA00012057"/>
    </source>
</evidence>
<feature type="active site" evidence="11">
    <location>
        <position position="111"/>
    </location>
</feature>
<keyword evidence="4" id="KW-0963">Cytoplasm</keyword>
<dbReference type="GO" id="GO:0046872">
    <property type="term" value="F:metal ion binding"/>
    <property type="evidence" value="ECO:0007669"/>
    <property type="project" value="UniProtKB-KW"/>
</dbReference>
<dbReference type="PROSITE" id="PS51462">
    <property type="entry name" value="NUDIX"/>
    <property type="match status" value="1"/>
</dbReference>
<dbReference type="EMBL" id="QOHO01000063">
    <property type="protein sequence ID" value="RFZ77373.1"/>
    <property type="molecule type" value="Genomic_DNA"/>
</dbReference>
<dbReference type="GO" id="GO:0009240">
    <property type="term" value="P:isopentenyl diphosphate biosynthetic process"/>
    <property type="evidence" value="ECO:0007669"/>
    <property type="project" value="TreeGrafter"/>
</dbReference>
<evidence type="ECO:0000256" key="6">
    <source>
        <dbReference type="ARBA" id="ARBA00022842"/>
    </source>
</evidence>
<dbReference type="SUPFAM" id="SSF55811">
    <property type="entry name" value="Nudix"/>
    <property type="match status" value="1"/>
</dbReference>
<reference evidence="13 14" key="1">
    <citation type="submission" date="2018-07" db="EMBL/GenBank/DDBJ databases">
        <title>New species, Clostridium PI-S10-A1B.</title>
        <authorList>
            <person name="Krishna G."/>
            <person name="Summeta K."/>
            <person name="Shikha S."/>
            <person name="Prabhu P.B."/>
            <person name="Suresh K."/>
        </authorList>
    </citation>
    <scope>NUCLEOTIDE SEQUENCE [LARGE SCALE GENOMIC DNA]</scope>
    <source>
        <strain evidence="13 14">PI-S10-A1B</strain>
    </source>
</reference>
<dbReference type="GO" id="GO:0050992">
    <property type="term" value="P:dimethylallyl diphosphate biosynthetic process"/>
    <property type="evidence" value="ECO:0007669"/>
    <property type="project" value="UniProtKB-UniPathway"/>
</dbReference>
<dbReference type="AlphaFoldDB" id="A0A3E2N8P2"/>
<accession>A0A3E2N8P2</accession>
<evidence type="ECO:0000256" key="8">
    <source>
        <dbReference type="ARBA" id="ARBA00023229"/>
    </source>
</evidence>
<comment type="caution">
    <text evidence="13">The sequence shown here is derived from an EMBL/GenBank/DDBJ whole genome shotgun (WGS) entry which is preliminary data.</text>
</comment>
<comment type="pathway">
    <text evidence="1">Isoprenoid biosynthesis; dimethylallyl diphosphate biosynthesis; dimethylallyl diphosphate from isopentenyl diphosphate: step 1/1.</text>
</comment>
<evidence type="ECO:0000313" key="13">
    <source>
        <dbReference type="EMBL" id="RFZ77373.1"/>
    </source>
</evidence>
<dbReference type="GO" id="GO:0004452">
    <property type="term" value="F:isopentenyl-diphosphate delta-isomerase activity"/>
    <property type="evidence" value="ECO:0007669"/>
    <property type="project" value="UniProtKB-UniRule"/>
</dbReference>
<evidence type="ECO:0000256" key="11">
    <source>
        <dbReference type="PIRSR" id="PIRSR018427-1"/>
    </source>
</evidence>
<evidence type="ECO:0000256" key="5">
    <source>
        <dbReference type="ARBA" id="ARBA00022723"/>
    </source>
</evidence>
<evidence type="ECO:0000256" key="4">
    <source>
        <dbReference type="ARBA" id="ARBA00022490"/>
    </source>
</evidence>
<dbReference type="EC" id="5.3.3.2" evidence="3 10"/>
<feature type="domain" description="Nudix hydrolase" evidence="12">
    <location>
        <begin position="28"/>
        <end position="159"/>
    </location>
</feature>
<proteinExistence type="inferred from homology"/>
<dbReference type="PIRSF" id="PIRSF018427">
    <property type="entry name" value="Isopntndiph_ism"/>
    <property type="match status" value="1"/>
</dbReference>
<dbReference type="OrthoDB" id="9786032at2"/>
<comment type="similarity">
    <text evidence="2">Belongs to the IPP isomerase type 1 family.</text>
</comment>
<dbReference type="InterPro" id="IPR011876">
    <property type="entry name" value="IsopentenylPP_isomerase_typ1"/>
</dbReference>
<dbReference type="PANTHER" id="PTHR10885">
    <property type="entry name" value="ISOPENTENYL-DIPHOSPHATE DELTA-ISOMERASE"/>
    <property type="match status" value="1"/>
</dbReference>
<dbReference type="HAMAP" id="MF_00202">
    <property type="entry name" value="Idi"/>
    <property type="match status" value="1"/>
</dbReference>
<dbReference type="GO" id="GO:0005737">
    <property type="term" value="C:cytoplasm"/>
    <property type="evidence" value="ECO:0007669"/>
    <property type="project" value="TreeGrafter"/>
</dbReference>